<evidence type="ECO:0000259" key="1">
    <source>
        <dbReference type="Pfam" id="PF11845"/>
    </source>
</evidence>
<gene>
    <name evidence="2" type="ORF">CA54_57050</name>
</gene>
<organism evidence="2 3">
    <name type="scientific">Symmachiella macrocystis</name>
    <dbReference type="NCBI Taxonomy" id="2527985"/>
    <lineage>
        <taxon>Bacteria</taxon>
        <taxon>Pseudomonadati</taxon>
        <taxon>Planctomycetota</taxon>
        <taxon>Planctomycetia</taxon>
        <taxon>Planctomycetales</taxon>
        <taxon>Planctomycetaceae</taxon>
        <taxon>Symmachiella</taxon>
    </lineage>
</organism>
<dbReference type="InterPro" id="IPR021796">
    <property type="entry name" value="Tll0287-like_dom"/>
</dbReference>
<evidence type="ECO:0000313" key="3">
    <source>
        <dbReference type="Proteomes" id="UP000320735"/>
    </source>
</evidence>
<accession>A0A5C6B7M9</accession>
<evidence type="ECO:0000313" key="2">
    <source>
        <dbReference type="EMBL" id="TWU07299.1"/>
    </source>
</evidence>
<dbReference type="OrthoDB" id="268788at2"/>
<dbReference type="RefSeq" id="WP_146374081.1">
    <property type="nucleotide sequence ID" value="NZ_SJPP01000003.1"/>
</dbReference>
<dbReference type="AlphaFoldDB" id="A0A5C6B7M9"/>
<dbReference type="EMBL" id="SJPP01000003">
    <property type="protein sequence ID" value="TWU07299.1"/>
    <property type="molecule type" value="Genomic_DNA"/>
</dbReference>
<keyword evidence="3" id="KW-1185">Reference proteome</keyword>
<protein>
    <recommendedName>
        <fullName evidence="1">Tll0287-like domain-containing protein</fullName>
    </recommendedName>
</protein>
<reference evidence="2 3" key="1">
    <citation type="submission" date="2019-02" db="EMBL/GenBank/DDBJ databases">
        <title>Deep-cultivation of Planctomycetes and their phenomic and genomic characterization uncovers novel biology.</title>
        <authorList>
            <person name="Wiegand S."/>
            <person name="Jogler M."/>
            <person name="Boedeker C."/>
            <person name="Pinto D."/>
            <person name="Vollmers J."/>
            <person name="Rivas-Marin E."/>
            <person name="Kohn T."/>
            <person name="Peeters S.H."/>
            <person name="Heuer A."/>
            <person name="Rast P."/>
            <person name="Oberbeckmann S."/>
            <person name="Bunk B."/>
            <person name="Jeske O."/>
            <person name="Meyerdierks A."/>
            <person name="Storesund J.E."/>
            <person name="Kallscheuer N."/>
            <person name="Luecker S."/>
            <person name="Lage O.M."/>
            <person name="Pohl T."/>
            <person name="Merkel B.J."/>
            <person name="Hornburger P."/>
            <person name="Mueller R.-W."/>
            <person name="Bruemmer F."/>
            <person name="Labrenz M."/>
            <person name="Spormann A.M."/>
            <person name="Op Den Camp H."/>
            <person name="Overmann J."/>
            <person name="Amann R."/>
            <person name="Jetten M.S.M."/>
            <person name="Mascher T."/>
            <person name="Medema M.H."/>
            <person name="Devos D.P."/>
            <person name="Kaster A.-K."/>
            <person name="Ovreas L."/>
            <person name="Rohde M."/>
            <person name="Galperin M.Y."/>
            <person name="Jogler C."/>
        </authorList>
    </citation>
    <scope>NUCLEOTIDE SEQUENCE [LARGE SCALE GENOMIC DNA]</scope>
    <source>
        <strain evidence="2 3">CA54</strain>
    </source>
</reference>
<comment type="caution">
    <text evidence="2">The sequence shown here is derived from an EMBL/GenBank/DDBJ whole genome shotgun (WGS) entry which is preliminary data.</text>
</comment>
<sequence>MKHLPELAVIAMFVSVAIIMATTGHPRAAVAEETAAAKQTAAADKTREPRPATKTGVTLEIARDRAEIMHDVYAATLEVLHERYFHGARAAVPARAMQDVFSTIQRKSRVEARWISVNMEPMSIDHEPKSDFEKRAAQAISAGKGHLDVVEEGFYRRAGAIPLDDGCIGCHAGFAKKPTDDPKFAGLVISVPLSQQKPAQVKTPKDSPR</sequence>
<proteinExistence type="predicted"/>
<dbReference type="Pfam" id="PF11845">
    <property type="entry name" value="Tll0287-like"/>
    <property type="match status" value="1"/>
</dbReference>
<feature type="domain" description="Tll0287-like" evidence="1">
    <location>
        <begin position="60"/>
        <end position="179"/>
    </location>
</feature>
<dbReference type="Proteomes" id="UP000320735">
    <property type="component" value="Unassembled WGS sequence"/>
</dbReference>
<name>A0A5C6B7M9_9PLAN</name>